<protein>
    <submittedName>
        <fullName evidence="4">ABC transporter substrate-binding protein</fullName>
    </submittedName>
</protein>
<evidence type="ECO:0000256" key="1">
    <source>
        <dbReference type="ARBA" id="ARBA00008520"/>
    </source>
</evidence>
<keyword evidence="2" id="KW-0813">Transport</keyword>
<dbReference type="AlphaFoldDB" id="A0AAU6SAC4"/>
<dbReference type="PANTHER" id="PTHR43649:SF29">
    <property type="entry name" value="OSMOPROTECTIVE COMPOUNDS-BINDING PROTEIN GGTB"/>
    <property type="match status" value="1"/>
</dbReference>
<keyword evidence="3" id="KW-0732">Signal</keyword>
<feature type="signal peptide" evidence="3">
    <location>
        <begin position="1"/>
        <end position="29"/>
    </location>
</feature>
<dbReference type="PANTHER" id="PTHR43649">
    <property type="entry name" value="ARABINOSE-BINDING PROTEIN-RELATED"/>
    <property type="match status" value="1"/>
</dbReference>
<dbReference type="EMBL" id="CP151632">
    <property type="protein sequence ID" value="WZO33893.1"/>
    <property type="molecule type" value="Genomic_DNA"/>
</dbReference>
<proteinExistence type="inferred from homology"/>
<dbReference type="PROSITE" id="PS51257">
    <property type="entry name" value="PROKAR_LIPOPROTEIN"/>
    <property type="match status" value="1"/>
</dbReference>
<dbReference type="InterPro" id="IPR050490">
    <property type="entry name" value="Bact_solute-bd_prot1"/>
</dbReference>
<dbReference type="Pfam" id="PF01547">
    <property type="entry name" value="SBP_bac_1"/>
    <property type="match status" value="1"/>
</dbReference>
<dbReference type="InterPro" id="IPR006059">
    <property type="entry name" value="SBP"/>
</dbReference>
<dbReference type="Gene3D" id="3.40.190.10">
    <property type="entry name" value="Periplasmic binding protein-like II"/>
    <property type="match status" value="2"/>
</dbReference>
<comment type="similarity">
    <text evidence="1">Belongs to the bacterial solute-binding protein 1 family.</text>
</comment>
<gene>
    <name evidence="4" type="ORF">MRBLWS13_001529</name>
</gene>
<feature type="chain" id="PRO_5043761350" evidence="3">
    <location>
        <begin position="30"/>
        <end position="447"/>
    </location>
</feature>
<accession>A0AAU6SAC4</accession>
<evidence type="ECO:0000313" key="4">
    <source>
        <dbReference type="EMBL" id="WZO33893.1"/>
    </source>
</evidence>
<reference evidence="4" key="1">
    <citation type="submission" date="2024-04" db="EMBL/GenBank/DDBJ databases">
        <authorList>
            <person name="Roder T."/>
            <person name="Oberhansli S."/>
            <person name="Kreuzer M."/>
        </authorList>
    </citation>
    <scope>NUCLEOTIDE SEQUENCE</scope>
    <source>
        <strain evidence="4">LWS13-1.2</strain>
    </source>
</reference>
<organism evidence="4">
    <name type="scientific">Microbacterium sp. LWS13-1.2</name>
    <dbReference type="NCBI Taxonomy" id="3135264"/>
    <lineage>
        <taxon>Bacteria</taxon>
        <taxon>Bacillati</taxon>
        <taxon>Actinomycetota</taxon>
        <taxon>Actinomycetes</taxon>
        <taxon>Micrococcales</taxon>
        <taxon>Microbacteriaceae</taxon>
        <taxon>Microbacterium</taxon>
    </lineage>
</organism>
<sequence length="447" mass="46985">MTALRSRRRHGYIALGIAAVAALTLAGCAEGGDEGDAGDGSLEGETVEISGGITGTEAEALQKSFDQFTADTGIEVVYTGDKGFEGNIVTKVTGGSAPDIAIVPQPGLFRSLVETGEVVEGSDEVAANVDEYWAAAWKDIGSVDGTFYAAPMLANLKGYIYYSPKSFEEWGVEIPETWQELLELTATIREKTGEPPWCAGFSSEAASGWPGTDWVEDLVLRQAGADVYDSWASGETPFTDPDIEAAFDEVAKVLLDPTYVNAGFGDVQSINSTAFGDPIAAAVANGTCALTHQASFLTANFLAVQTAEGATPDVAEDGDVYAFLMPGFEGEPFSVSGGGELVTTFTDDAATQAVAEYMSTPEWADTRVELGGAISANTGADPSLASSKFLTDAMTVLQDPETVFRFDASDLMPATVGSGSFWRGMVDWVDGKPTPQVLEDIQAGYEN</sequence>
<evidence type="ECO:0000256" key="2">
    <source>
        <dbReference type="ARBA" id="ARBA00022448"/>
    </source>
</evidence>
<dbReference type="SUPFAM" id="SSF53850">
    <property type="entry name" value="Periplasmic binding protein-like II"/>
    <property type="match status" value="1"/>
</dbReference>
<name>A0AAU6SAC4_9MICO</name>
<evidence type="ECO:0000256" key="3">
    <source>
        <dbReference type="SAM" id="SignalP"/>
    </source>
</evidence>
<dbReference type="RefSeq" id="WP_349428435.1">
    <property type="nucleotide sequence ID" value="NZ_CP151632.1"/>
</dbReference>